<keyword evidence="3" id="KW-1185">Reference proteome</keyword>
<dbReference type="PANTHER" id="PTHR12110:SF21">
    <property type="entry name" value="XYLOSE ISOMERASE-LIKE TIM BARREL DOMAIN-CONTAINING PROTEIN"/>
    <property type="match status" value="1"/>
</dbReference>
<name>A0A7S7NL65_PALFE</name>
<dbReference type="Gene3D" id="3.20.20.150">
    <property type="entry name" value="Divalent-metal-dependent TIM barrel enzymes"/>
    <property type="match status" value="1"/>
</dbReference>
<accession>A0A7S7NL65</accession>
<dbReference type="Pfam" id="PF01261">
    <property type="entry name" value="AP_endonuc_2"/>
    <property type="match status" value="1"/>
</dbReference>
<evidence type="ECO:0000313" key="3">
    <source>
        <dbReference type="Proteomes" id="UP000593892"/>
    </source>
</evidence>
<sequence>MEHALSTHVLVNHRLNTVWLDRIWNAGIPKVEIFCARQHFDYRDQSQVNELGYWFRDAQLQCHSLHAPMYNDDCWGRTGPSSVVTLTDTSKPRRLQSVEEIKRAIEVAEKFPFKYLIQHLGVSGEEYSDEKLDAAFTALEDLQLFAKHRGVEILIENIPNRLSSAERLLYFSGITHLDLKFCLDLGHANMMEGIEPTFALLQDRLRSTHVHDNDGKDDKHLFPLLAEGGTIPWKQTMDLLRTRESQYPLLLEVKDSPAFANPIDAARQAFDRLENL</sequence>
<dbReference type="GO" id="GO:0016853">
    <property type="term" value="F:isomerase activity"/>
    <property type="evidence" value="ECO:0007669"/>
    <property type="project" value="UniProtKB-KW"/>
</dbReference>
<gene>
    <name evidence="2" type="ORF">IRI77_22930</name>
</gene>
<dbReference type="KEGG" id="pfer:IRI77_22930"/>
<dbReference type="InterPro" id="IPR050312">
    <property type="entry name" value="IolE/XylAMocC-like"/>
</dbReference>
<dbReference type="EMBL" id="CP063849">
    <property type="protein sequence ID" value="QOY85667.1"/>
    <property type="molecule type" value="Genomic_DNA"/>
</dbReference>
<dbReference type="PANTHER" id="PTHR12110">
    <property type="entry name" value="HYDROXYPYRUVATE ISOMERASE"/>
    <property type="match status" value="1"/>
</dbReference>
<dbReference type="InterPro" id="IPR013022">
    <property type="entry name" value="Xyl_isomerase-like_TIM-brl"/>
</dbReference>
<reference evidence="2 3" key="1">
    <citation type="submission" date="2020-10" db="EMBL/GenBank/DDBJ databases">
        <title>Complete genome sequence of Paludibaculum fermentans P105T, a facultatively anaerobic acidobacterium capable of dissimilatory Fe(III) reduction.</title>
        <authorList>
            <person name="Dedysh S.N."/>
            <person name="Beletsky A.V."/>
            <person name="Kulichevskaya I.S."/>
            <person name="Mardanov A.V."/>
            <person name="Ravin N.V."/>
        </authorList>
    </citation>
    <scope>NUCLEOTIDE SEQUENCE [LARGE SCALE GENOMIC DNA]</scope>
    <source>
        <strain evidence="2 3">P105</strain>
    </source>
</reference>
<evidence type="ECO:0000259" key="1">
    <source>
        <dbReference type="Pfam" id="PF01261"/>
    </source>
</evidence>
<protein>
    <submittedName>
        <fullName evidence="2">Sugar phosphate isomerase/epimerase</fullName>
    </submittedName>
</protein>
<evidence type="ECO:0000313" key="2">
    <source>
        <dbReference type="EMBL" id="QOY85667.1"/>
    </source>
</evidence>
<keyword evidence="2" id="KW-0413">Isomerase</keyword>
<dbReference type="SUPFAM" id="SSF51658">
    <property type="entry name" value="Xylose isomerase-like"/>
    <property type="match status" value="1"/>
</dbReference>
<organism evidence="2 3">
    <name type="scientific">Paludibaculum fermentans</name>
    <dbReference type="NCBI Taxonomy" id="1473598"/>
    <lineage>
        <taxon>Bacteria</taxon>
        <taxon>Pseudomonadati</taxon>
        <taxon>Acidobacteriota</taxon>
        <taxon>Terriglobia</taxon>
        <taxon>Bryobacterales</taxon>
        <taxon>Bryobacteraceae</taxon>
        <taxon>Paludibaculum</taxon>
    </lineage>
</organism>
<feature type="domain" description="Xylose isomerase-like TIM barrel" evidence="1">
    <location>
        <begin position="25"/>
        <end position="275"/>
    </location>
</feature>
<proteinExistence type="predicted"/>
<dbReference type="RefSeq" id="WP_194447337.1">
    <property type="nucleotide sequence ID" value="NZ_CP063849.1"/>
</dbReference>
<dbReference type="Proteomes" id="UP000593892">
    <property type="component" value="Chromosome"/>
</dbReference>
<dbReference type="AlphaFoldDB" id="A0A7S7NL65"/>
<dbReference type="InterPro" id="IPR036237">
    <property type="entry name" value="Xyl_isomerase-like_sf"/>
</dbReference>